<dbReference type="InterPro" id="IPR028159">
    <property type="entry name" value="RPA_interact_C_dom"/>
</dbReference>
<feature type="domain" description="RPA-interacting protein C-terminal" evidence="1">
    <location>
        <begin position="26"/>
        <end position="103"/>
    </location>
</feature>
<sequence length="107" mass="12100">ELDDVAALEQEGLKADVASYFADEVICPSCRMSPLLFLDARAVFCEMCEFYFHLPKKMPCAAKLSKYFMQIFSAHTNRKCDIVPSVIVQGPHMYFMCADCGFAYTAF</sequence>
<reference evidence="3" key="1">
    <citation type="submission" date="2022-11" db="UniProtKB">
        <authorList>
            <consortium name="WormBaseParasite"/>
        </authorList>
    </citation>
    <scope>IDENTIFICATION</scope>
</reference>
<accession>A0A915A416</accession>
<proteinExistence type="predicted"/>
<dbReference type="Proteomes" id="UP000887569">
    <property type="component" value="Unplaced"/>
</dbReference>
<dbReference type="Pfam" id="PF14768">
    <property type="entry name" value="RPA_interact_C"/>
    <property type="match status" value="1"/>
</dbReference>
<evidence type="ECO:0000259" key="1">
    <source>
        <dbReference type="Pfam" id="PF14768"/>
    </source>
</evidence>
<evidence type="ECO:0000313" key="3">
    <source>
        <dbReference type="WBParaSite" id="PgE732_g001_t01"/>
    </source>
</evidence>
<name>A0A915A416_PARUN</name>
<dbReference type="WBParaSite" id="PgE732_g001_t01">
    <property type="protein sequence ID" value="PgE732_g001_t01"/>
    <property type="gene ID" value="PgE732_g001"/>
</dbReference>
<evidence type="ECO:0000313" key="2">
    <source>
        <dbReference type="Proteomes" id="UP000887569"/>
    </source>
</evidence>
<dbReference type="AlphaFoldDB" id="A0A915A416"/>
<keyword evidence="2" id="KW-1185">Reference proteome</keyword>
<organism evidence="2 3">
    <name type="scientific">Parascaris univalens</name>
    <name type="common">Nematode worm</name>
    <dbReference type="NCBI Taxonomy" id="6257"/>
    <lineage>
        <taxon>Eukaryota</taxon>
        <taxon>Metazoa</taxon>
        <taxon>Ecdysozoa</taxon>
        <taxon>Nematoda</taxon>
        <taxon>Chromadorea</taxon>
        <taxon>Rhabditida</taxon>
        <taxon>Spirurina</taxon>
        <taxon>Ascaridomorpha</taxon>
        <taxon>Ascaridoidea</taxon>
        <taxon>Ascarididae</taxon>
        <taxon>Parascaris</taxon>
    </lineage>
</organism>
<protein>
    <submittedName>
        <fullName evidence="3">RPA-interacting protein C-terminal domain-containing protein</fullName>
    </submittedName>
</protein>